<protein>
    <submittedName>
        <fullName evidence="1">Uncharacterized protein</fullName>
    </submittedName>
</protein>
<dbReference type="OrthoDB" id="10593985at2759"/>
<dbReference type="EMBL" id="KQ436240">
    <property type="protein sequence ID" value="KOX67320.1"/>
    <property type="molecule type" value="Genomic_DNA"/>
</dbReference>
<sequence length="249" mass="28970">MQRLTFLPVPIEARKERKSGIFIGWVPNQRSFRSRSEDKRLQQTEKVSKYSHGYGPRMQYRQGREVIVKNHPHCKKTDAFRSLDGKVNSLMARVRCKQKALETLKSPIPRASSSIFPNLHFFYGVHLILRIFRFNPFHVHFQDLTHVLRCYLSGKKAIDMMTIVYKLNNFSATDDALMYLARHGDSGQDSRMKSQEDHRSWLLLPLPRILSWLFTSSVFLVKESPHLELNEADLIAIGKQDAQELQVMA</sequence>
<keyword evidence="2" id="KW-1185">Reference proteome</keyword>
<evidence type="ECO:0000313" key="2">
    <source>
        <dbReference type="Proteomes" id="UP000053105"/>
    </source>
</evidence>
<dbReference type="Proteomes" id="UP000053105">
    <property type="component" value="Unassembled WGS sequence"/>
</dbReference>
<gene>
    <name evidence="1" type="ORF">WN51_08226</name>
</gene>
<accession>A0A0M8ZMH9</accession>
<evidence type="ECO:0000313" key="1">
    <source>
        <dbReference type="EMBL" id="KOX67320.1"/>
    </source>
</evidence>
<dbReference type="AlphaFoldDB" id="A0A0M8ZMH9"/>
<name>A0A0M8ZMH9_9HYME</name>
<reference evidence="1 2" key="1">
    <citation type="submission" date="2015-07" db="EMBL/GenBank/DDBJ databases">
        <title>The genome of Melipona quadrifasciata.</title>
        <authorList>
            <person name="Pan H."/>
            <person name="Kapheim K."/>
        </authorList>
    </citation>
    <scope>NUCLEOTIDE SEQUENCE [LARGE SCALE GENOMIC DNA]</scope>
    <source>
        <strain evidence="1">0111107301</strain>
        <tissue evidence="1">Whole body</tissue>
    </source>
</reference>
<organism evidence="1 2">
    <name type="scientific">Melipona quadrifasciata</name>
    <dbReference type="NCBI Taxonomy" id="166423"/>
    <lineage>
        <taxon>Eukaryota</taxon>
        <taxon>Metazoa</taxon>
        <taxon>Ecdysozoa</taxon>
        <taxon>Arthropoda</taxon>
        <taxon>Hexapoda</taxon>
        <taxon>Insecta</taxon>
        <taxon>Pterygota</taxon>
        <taxon>Neoptera</taxon>
        <taxon>Endopterygota</taxon>
        <taxon>Hymenoptera</taxon>
        <taxon>Apocrita</taxon>
        <taxon>Aculeata</taxon>
        <taxon>Apoidea</taxon>
        <taxon>Anthophila</taxon>
        <taxon>Apidae</taxon>
        <taxon>Melipona</taxon>
    </lineage>
</organism>
<proteinExistence type="predicted"/>